<reference evidence="2 3" key="1">
    <citation type="submission" date="2010-02" db="EMBL/GenBank/DDBJ databases">
        <authorList>
            <person name="Weinstock G."/>
            <person name="Sodergren E."/>
            <person name="Clifton S."/>
            <person name="Fulton L."/>
            <person name="Fulton B."/>
            <person name="Courtney L."/>
            <person name="Fronick C."/>
            <person name="Harrison M."/>
            <person name="Strong C."/>
            <person name="Farmer C."/>
            <person name="Delahaunty K."/>
            <person name="Markovic C."/>
            <person name="Hall O."/>
            <person name="Minx P."/>
            <person name="Tomlinson C."/>
            <person name="Mitreva M."/>
            <person name="Nelson J."/>
            <person name="Hou S."/>
            <person name="Wollam A."/>
            <person name="Pepin K.H."/>
            <person name="Johnson M."/>
            <person name="Bhonagiri V."/>
            <person name="Zhang X."/>
            <person name="Suruliraj S."/>
            <person name="Warren W."/>
            <person name="Chinwalla A."/>
            <person name="Mardis E.R."/>
            <person name="Wilson R.K."/>
        </authorList>
    </citation>
    <scope>NUCLEOTIDE SEQUENCE [LARGE SCALE GENOMIC DNA]</scope>
    <source>
        <strain evidence="2 3">ATCC 33693</strain>
    </source>
</reference>
<dbReference type="STRING" id="546275.FUSPEROL_01414"/>
<evidence type="ECO:0000259" key="1">
    <source>
        <dbReference type="Pfam" id="PF08759"/>
    </source>
</evidence>
<accession>D4CVH0</accession>
<dbReference type="Proteomes" id="UP000003748">
    <property type="component" value="Unassembled WGS sequence"/>
</dbReference>
<comment type="caution">
    <text evidence="2">The sequence shown here is derived from an EMBL/GenBank/DDBJ whole genome shotgun (WGS) entry which is preliminary data.</text>
</comment>
<evidence type="ECO:0000313" key="3">
    <source>
        <dbReference type="Proteomes" id="UP000003748"/>
    </source>
</evidence>
<dbReference type="AlphaFoldDB" id="D4CVH0"/>
<keyword evidence="2" id="KW-0808">Transferase</keyword>
<dbReference type="HOGENOM" id="CLU_057485_1_0_0"/>
<dbReference type="GO" id="GO:0016740">
    <property type="term" value="F:transferase activity"/>
    <property type="evidence" value="ECO:0007669"/>
    <property type="project" value="UniProtKB-KW"/>
</dbReference>
<organism evidence="2 3">
    <name type="scientific">Fusobacterium periodonticum ATCC 33693</name>
    <dbReference type="NCBI Taxonomy" id="546275"/>
    <lineage>
        <taxon>Bacteria</taxon>
        <taxon>Fusobacteriati</taxon>
        <taxon>Fusobacteriota</taxon>
        <taxon>Fusobacteriia</taxon>
        <taxon>Fusobacteriales</taxon>
        <taxon>Fusobacteriaceae</taxon>
        <taxon>Fusobacterium</taxon>
    </lineage>
</organism>
<feature type="domain" description="Glycosyltransferase GT-D fold" evidence="1">
    <location>
        <begin position="75"/>
        <end position="300"/>
    </location>
</feature>
<evidence type="ECO:0000313" key="2">
    <source>
        <dbReference type="EMBL" id="EFE86668.1"/>
    </source>
</evidence>
<proteinExistence type="predicted"/>
<protein>
    <submittedName>
        <fullName evidence="2">Putative glycosyltransferase, SP_1767 family</fullName>
    </submittedName>
</protein>
<dbReference type="Pfam" id="PF08759">
    <property type="entry name" value="GT-D"/>
    <property type="match status" value="1"/>
</dbReference>
<gene>
    <name evidence="2" type="ORF">FUSPEROL_01414</name>
</gene>
<dbReference type="EMBL" id="ACJY01000071">
    <property type="protein sequence ID" value="EFE86668.1"/>
    <property type="molecule type" value="Genomic_DNA"/>
</dbReference>
<name>D4CVH0_9FUSO</name>
<dbReference type="InterPro" id="IPR014869">
    <property type="entry name" value="GT-D"/>
</dbReference>
<sequence>MALKIKNANKPIIWYNIKSIYAEGVFIMGLKILKNFKKNIYWRINKYSLSKSQNMRYIIKSRIETMDKLLEGHSISRYGDGELSLIYKKKKNGINYQEDNIEMRKRLAEILKSDLGNHIVGIPGPLVKVDDLTLGEAYFWSKYYYTNKKNLNKYLSKTKVYYDQMISRFYLPYTDKSDCELIVEKLKQLFKDRDVLIVEGENTRFGLGNELLSLAKKVSRILCPPKNAYKIYNKILERIEQENKNQLVLLALGPTATILAYDLAKEGYQAVDIGHMDIEYEWYLRKADRKIDIENKAVNEVSGVVNKEIKDKELKAVYESQIIDRISLD</sequence>
<dbReference type="eggNOG" id="COG1442">
    <property type="taxonomic scope" value="Bacteria"/>
</dbReference>